<name>A0A6G0ZN25_APHCR</name>
<protein>
    <submittedName>
        <fullName evidence="2">Uncharacterized protein</fullName>
    </submittedName>
</protein>
<comment type="caution">
    <text evidence="2">The sequence shown here is derived from an EMBL/GenBank/DDBJ whole genome shotgun (WGS) entry which is preliminary data.</text>
</comment>
<reference evidence="2 3" key="1">
    <citation type="submission" date="2019-08" db="EMBL/GenBank/DDBJ databases">
        <title>Whole genome of Aphis craccivora.</title>
        <authorList>
            <person name="Voronova N.V."/>
            <person name="Shulinski R.S."/>
            <person name="Bandarenka Y.V."/>
            <person name="Zhorov D.G."/>
            <person name="Warner D."/>
        </authorList>
    </citation>
    <scope>NUCLEOTIDE SEQUENCE [LARGE SCALE GENOMIC DNA]</scope>
    <source>
        <strain evidence="2">180601</strain>
        <tissue evidence="2">Whole Body</tissue>
    </source>
</reference>
<dbReference type="Proteomes" id="UP000478052">
    <property type="component" value="Unassembled WGS sequence"/>
</dbReference>
<feature type="compositionally biased region" description="Basic and acidic residues" evidence="1">
    <location>
        <begin position="120"/>
        <end position="131"/>
    </location>
</feature>
<feature type="region of interest" description="Disordered" evidence="1">
    <location>
        <begin position="72"/>
        <end position="165"/>
    </location>
</feature>
<evidence type="ECO:0000313" key="2">
    <source>
        <dbReference type="EMBL" id="KAF0772876.1"/>
    </source>
</evidence>
<accession>A0A6G0ZN25</accession>
<feature type="compositionally biased region" description="Pro residues" evidence="1">
    <location>
        <begin position="142"/>
        <end position="151"/>
    </location>
</feature>
<evidence type="ECO:0000256" key="1">
    <source>
        <dbReference type="SAM" id="MobiDB-lite"/>
    </source>
</evidence>
<dbReference type="AlphaFoldDB" id="A0A6G0ZN25"/>
<sequence>MRRWLRSRVLLSRVGTRCRPVSRSTPKPRGRETVRQPVRTGGVVRPRDPLPFDTFARCLTVARAATLARIHTHTHTSARTRTRKRMNGRARDVTTPDHRSAPSSSVNRVSGHRRLLYSDSNERRPTAEEASARPSSAQQLSLPPPPPPSPAPRTGNVYFPPQPTN</sequence>
<dbReference type="EMBL" id="VUJU01000124">
    <property type="protein sequence ID" value="KAF0772876.1"/>
    <property type="molecule type" value="Genomic_DNA"/>
</dbReference>
<keyword evidence="3" id="KW-1185">Reference proteome</keyword>
<feature type="compositionally biased region" description="Basic and acidic residues" evidence="1">
    <location>
        <begin position="89"/>
        <end position="100"/>
    </location>
</feature>
<gene>
    <name evidence="2" type="ORF">FWK35_00000901</name>
</gene>
<organism evidence="2 3">
    <name type="scientific">Aphis craccivora</name>
    <name type="common">Cowpea aphid</name>
    <dbReference type="NCBI Taxonomy" id="307492"/>
    <lineage>
        <taxon>Eukaryota</taxon>
        <taxon>Metazoa</taxon>
        <taxon>Ecdysozoa</taxon>
        <taxon>Arthropoda</taxon>
        <taxon>Hexapoda</taxon>
        <taxon>Insecta</taxon>
        <taxon>Pterygota</taxon>
        <taxon>Neoptera</taxon>
        <taxon>Paraneoptera</taxon>
        <taxon>Hemiptera</taxon>
        <taxon>Sternorrhyncha</taxon>
        <taxon>Aphidomorpha</taxon>
        <taxon>Aphidoidea</taxon>
        <taxon>Aphididae</taxon>
        <taxon>Aphidini</taxon>
        <taxon>Aphis</taxon>
        <taxon>Aphis</taxon>
    </lineage>
</organism>
<feature type="compositionally biased region" description="Basic residues" evidence="1">
    <location>
        <begin position="72"/>
        <end position="88"/>
    </location>
</feature>
<proteinExistence type="predicted"/>
<evidence type="ECO:0000313" key="3">
    <source>
        <dbReference type="Proteomes" id="UP000478052"/>
    </source>
</evidence>
<feature type="region of interest" description="Disordered" evidence="1">
    <location>
        <begin position="17"/>
        <end position="45"/>
    </location>
</feature>